<accession>A0AAV3XHM4</accession>
<protein>
    <submittedName>
        <fullName evidence="2">Nuclear transport factor 2</fullName>
    </submittedName>
</protein>
<dbReference type="Pfam" id="PF02136">
    <property type="entry name" value="NTF2"/>
    <property type="match status" value="1"/>
</dbReference>
<reference evidence="2" key="1">
    <citation type="submission" date="2019-10" db="EMBL/GenBank/DDBJ databases">
        <title>Draft genome sequece of Microseira wollei NIES-4236.</title>
        <authorList>
            <person name="Yamaguchi H."/>
            <person name="Suzuki S."/>
            <person name="Kawachi M."/>
        </authorList>
    </citation>
    <scope>NUCLEOTIDE SEQUENCE</scope>
    <source>
        <strain evidence="2">NIES-4236</strain>
    </source>
</reference>
<dbReference type="EMBL" id="BLAY01000164">
    <property type="protein sequence ID" value="GET42422.1"/>
    <property type="molecule type" value="Genomic_DNA"/>
</dbReference>
<dbReference type="SUPFAM" id="SSF54427">
    <property type="entry name" value="NTF2-like"/>
    <property type="match status" value="1"/>
</dbReference>
<comment type="caution">
    <text evidence="2">The sequence shown here is derived from an EMBL/GenBank/DDBJ whole genome shotgun (WGS) entry which is preliminary data.</text>
</comment>
<proteinExistence type="predicted"/>
<keyword evidence="3" id="KW-1185">Reference proteome</keyword>
<dbReference type="Gene3D" id="3.10.450.50">
    <property type="match status" value="1"/>
</dbReference>
<sequence length="155" mass="17076">MQTADSISLKNEAVAVNNILIEGIEEPTILRYFETLNAGEFEQTAALFAAAGAMHPPFEAAVIGQDAIAAYLQAEAQGMQLFPREGITELLEDGQLMVQVRGKVQTPWFSVNVAWLFLLNTEREIASATIKLLASAFLNVCKRVDYLDYSKYTAN</sequence>
<dbReference type="AlphaFoldDB" id="A0AAV3XHM4"/>
<name>A0AAV3XHM4_9CYAN</name>
<gene>
    <name evidence="2" type="ORF">MiSe_72390</name>
</gene>
<evidence type="ECO:0000313" key="3">
    <source>
        <dbReference type="Proteomes" id="UP001050975"/>
    </source>
</evidence>
<evidence type="ECO:0000313" key="2">
    <source>
        <dbReference type="EMBL" id="GET42422.1"/>
    </source>
</evidence>
<dbReference type="InterPro" id="IPR002075">
    <property type="entry name" value="NTF2_dom"/>
</dbReference>
<dbReference type="RefSeq" id="WP_226589944.1">
    <property type="nucleotide sequence ID" value="NZ_BLAY01000164.1"/>
</dbReference>
<evidence type="ECO:0000259" key="1">
    <source>
        <dbReference type="Pfam" id="PF02136"/>
    </source>
</evidence>
<dbReference type="InterPro" id="IPR032710">
    <property type="entry name" value="NTF2-like_dom_sf"/>
</dbReference>
<dbReference type="Proteomes" id="UP001050975">
    <property type="component" value="Unassembled WGS sequence"/>
</dbReference>
<organism evidence="2 3">
    <name type="scientific">Microseira wollei NIES-4236</name>
    <dbReference type="NCBI Taxonomy" id="2530354"/>
    <lineage>
        <taxon>Bacteria</taxon>
        <taxon>Bacillati</taxon>
        <taxon>Cyanobacteriota</taxon>
        <taxon>Cyanophyceae</taxon>
        <taxon>Oscillatoriophycideae</taxon>
        <taxon>Aerosakkonematales</taxon>
        <taxon>Aerosakkonemataceae</taxon>
        <taxon>Microseira</taxon>
    </lineage>
</organism>
<feature type="domain" description="Nuclear transport factor 2" evidence="1">
    <location>
        <begin position="30"/>
        <end position="123"/>
    </location>
</feature>